<evidence type="ECO:0000256" key="4">
    <source>
        <dbReference type="ARBA" id="ARBA00022989"/>
    </source>
</evidence>
<evidence type="ECO:0000256" key="6">
    <source>
        <dbReference type="PIRSR" id="PIRSR604254-1"/>
    </source>
</evidence>
<gene>
    <name evidence="9" type="ORF">BABINDRAFT_164581</name>
</gene>
<dbReference type="RefSeq" id="XP_018988176.1">
    <property type="nucleotide sequence ID" value="XM_019130266.1"/>
</dbReference>
<evidence type="ECO:0000313" key="10">
    <source>
        <dbReference type="Proteomes" id="UP000094336"/>
    </source>
</evidence>
<evidence type="ECO:0000256" key="3">
    <source>
        <dbReference type="ARBA" id="ARBA00022692"/>
    </source>
</evidence>
<evidence type="ECO:0000313" key="9">
    <source>
        <dbReference type="EMBL" id="ODQ82848.1"/>
    </source>
</evidence>
<evidence type="ECO:0000256" key="8">
    <source>
        <dbReference type="SAM" id="Phobius"/>
    </source>
</evidence>
<keyword evidence="4 8" id="KW-1133">Transmembrane helix</keyword>
<keyword evidence="6" id="KW-0862">Zinc</keyword>
<feature type="transmembrane region" description="Helical" evidence="8">
    <location>
        <begin position="107"/>
        <end position="124"/>
    </location>
</feature>
<comment type="similarity">
    <text evidence="2">Belongs to the ADIPOR family.</text>
</comment>
<organism evidence="9 10">
    <name type="scientific">Babjeviella inositovora NRRL Y-12698</name>
    <dbReference type="NCBI Taxonomy" id="984486"/>
    <lineage>
        <taxon>Eukaryota</taxon>
        <taxon>Fungi</taxon>
        <taxon>Dikarya</taxon>
        <taxon>Ascomycota</taxon>
        <taxon>Saccharomycotina</taxon>
        <taxon>Pichiomycetes</taxon>
        <taxon>Serinales incertae sedis</taxon>
        <taxon>Babjeviella</taxon>
    </lineage>
</organism>
<feature type="transmembrane region" description="Helical" evidence="8">
    <location>
        <begin position="236"/>
        <end position="256"/>
    </location>
</feature>
<sequence length="308" mass="35039">MSTLKNRSVPTASDQQKNASPIRRRLYTHNEIPKWQQDNHYILDGYVKQTNSLHRCFESLFYIHNESGNIHSHLFPGLAASAALCTSFCYFDRLFPVYPTTTHTDKFVLSLFMCGLISCLTLSATYHCIKCHSPAVSVRFNKLDYVGIIGLTSTSMTSIIYYSFIDLPVAYHASFFTMIGAFSLGCFVMSVDSRFRRPEWRPTRAAMFIMFGLTSIFPIFVGIIKFGLENTWKRSLLTWVLGEAVLYISGAVLYALRWPERQAPGKFDYFGHSHQIFHVMVVLAAASHATGLYKCYQYCHEVTLATGM</sequence>
<proteinExistence type="inferred from homology"/>
<dbReference type="GeneID" id="30148119"/>
<feature type="transmembrane region" description="Helical" evidence="8">
    <location>
        <begin position="203"/>
        <end position="224"/>
    </location>
</feature>
<dbReference type="STRING" id="984486.A0A1E3QYZ0"/>
<feature type="transmembrane region" description="Helical" evidence="8">
    <location>
        <begin position="170"/>
        <end position="191"/>
    </location>
</feature>
<feature type="binding site" evidence="6">
    <location>
        <position position="278"/>
    </location>
    <ligand>
        <name>Zn(2+)</name>
        <dbReference type="ChEBI" id="CHEBI:29105"/>
    </ligand>
</feature>
<dbReference type="PANTHER" id="PTHR20855:SF52">
    <property type="entry name" value="ADIPONECTIN RECEPTOR PROTEIN"/>
    <property type="match status" value="1"/>
</dbReference>
<feature type="binding site" evidence="6">
    <location>
        <position position="127"/>
    </location>
    <ligand>
        <name>Zn(2+)</name>
        <dbReference type="ChEBI" id="CHEBI:29105"/>
    </ligand>
</feature>
<evidence type="ECO:0000256" key="1">
    <source>
        <dbReference type="ARBA" id="ARBA00004141"/>
    </source>
</evidence>
<keyword evidence="5 8" id="KW-0472">Membrane</keyword>
<name>A0A1E3QYZ0_9ASCO</name>
<dbReference type="GO" id="GO:0006882">
    <property type="term" value="P:intracellular zinc ion homeostasis"/>
    <property type="evidence" value="ECO:0007669"/>
    <property type="project" value="TreeGrafter"/>
</dbReference>
<dbReference type="GO" id="GO:0038023">
    <property type="term" value="F:signaling receptor activity"/>
    <property type="evidence" value="ECO:0007669"/>
    <property type="project" value="TreeGrafter"/>
</dbReference>
<evidence type="ECO:0000256" key="5">
    <source>
        <dbReference type="ARBA" id="ARBA00023136"/>
    </source>
</evidence>
<protein>
    <submittedName>
        <fullName evidence="9">Uncharacterized protein</fullName>
    </submittedName>
</protein>
<feature type="region of interest" description="Disordered" evidence="7">
    <location>
        <begin position="1"/>
        <end position="20"/>
    </location>
</feature>
<dbReference type="EMBL" id="KV454426">
    <property type="protein sequence ID" value="ODQ82848.1"/>
    <property type="molecule type" value="Genomic_DNA"/>
</dbReference>
<keyword evidence="6" id="KW-0479">Metal-binding</keyword>
<dbReference type="Proteomes" id="UP000094336">
    <property type="component" value="Unassembled WGS sequence"/>
</dbReference>
<comment type="subcellular location">
    <subcellularLocation>
        <location evidence="1">Membrane</location>
        <topology evidence="1">Multi-pass membrane protein</topology>
    </subcellularLocation>
</comment>
<accession>A0A1E3QYZ0</accession>
<feature type="compositionally biased region" description="Polar residues" evidence="7">
    <location>
        <begin position="1"/>
        <end position="19"/>
    </location>
</feature>
<dbReference type="PANTHER" id="PTHR20855">
    <property type="entry name" value="ADIPOR/PROGESTIN RECEPTOR-RELATED"/>
    <property type="match status" value="1"/>
</dbReference>
<dbReference type="AlphaFoldDB" id="A0A1E3QYZ0"/>
<dbReference type="OrthoDB" id="529367at2759"/>
<reference evidence="10" key="1">
    <citation type="submission" date="2016-05" db="EMBL/GenBank/DDBJ databases">
        <title>Comparative genomics of biotechnologically important yeasts.</title>
        <authorList>
            <consortium name="DOE Joint Genome Institute"/>
            <person name="Riley R."/>
            <person name="Haridas S."/>
            <person name="Wolfe K.H."/>
            <person name="Lopes M.R."/>
            <person name="Hittinger C.T."/>
            <person name="Goker M."/>
            <person name="Salamov A."/>
            <person name="Wisecaver J."/>
            <person name="Long T.M."/>
            <person name="Aerts A.L."/>
            <person name="Barry K."/>
            <person name="Choi C."/>
            <person name="Clum A."/>
            <person name="Coughlan A.Y."/>
            <person name="Deshpande S."/>
            <person name="Douglass A.P."/>
            <person name="Hanson S.J."/>
            <person name="Klenk H.-P."/>
            <person name="Labutti K."/>
            <person name="Lapidus A."/>
            <person name="Lindquist E."/>
            <person name="Lipzen A."/>
            <person name="Meier-Kolthoff J.P."/>
            <person name="Ohm R.A."/>
            <person name="Otillar R.P."/>
            <person name="Pangilinan J."/>
            <person name="Peng Y."/>
            <person name="Rokas A."/>
            <person name="Rosa C.A."/>
            <person name="Scheuner C."/>
            <person name="Sibirny A.A."/>
            <person name="Slot J.C."/>
            <person name="Stielow J.B."/>
            <person name="Sun H."/>
            <person name="Kurtzman C.P."/>
            <person name="Blackwell M."/>
            <person name="Grigoriev I.V."/>
            <person name="Jeffries T.W."/>
        </authorList>
    </citation>
    <scope>NUCLEOTIDE SEQUENCE [LARGE SCALE GENOMIC DNA]</scope>
    <source>
        <strain evidence="10">NRRL Y-12698</strain>
    </source>
</reference>
<feature type="transmembrane region" description="Helical" evidence="8">
    <location>
        <begin position="145"/>
        <end position="164"/>
    </location>
</feature>
<dbReference type="InterPro" id="IPR004254">
    <property type="entry name" value="AdipoR/HlyIII-related"/>
</dbReference>
<dbReference type="GO" id="GO:0016020">
    <property type="term" value="C:membrane"/>
    <property type="evidence" value="ECO:0007669"/>
    <property type="project" value="UniProtKB-SubCell"/>
</dbReference>
<keyword evidence="3 8" id="KW-0812">Transmembrane</keyword>
<evidence type="ECO:0000256" key="7">
    <source>
        <dbReference type="SAM" id="MobiDB-lite"/>
    </source>
</evidence>
<feature type="binding site" evidence="6">
    <location>
        <position position="274"/>
    </location>
    <ligand>
        <name>Zn(2+)</name>
        <dbReference type="ChEBI" id="CHEBI:29105"/>
    </ligand>
</feature>
<evidence type="ECO:0000256" key="2">
    <source>
        <dbReference type="ARBA" id="ARBA00007018"/>
    </source>
</evidence>
<dbReference type="Pfam" id="PF03006">
    <property type="entry name" value="HlyIII"/>
    <property type="match status" value="1"/>
</dbReference>
<keyword evidence="10" id="KW-1185">Reference proteome</keyword>
<dbReference type="GO" id="GO:0046872">
    <property type="term" value="F:metal ion binding"/>
    <property type="evidence" value="ECO:0007669"/>
    <property type="project" value="UniProtKB-KW"/>
</dbReference>